<accession>A0A540LVF5</accession>
<evidence type="ECO:0000313" key="4">
    <source>
        <dbReference type="Proteomes" id="UP000315295"/>
    </source>
</evidence>
<sequence length="83" mass="9462">MSFNIMLNHSLLLLHAYLMGKMQSLADYSDVSSKSSEPIARITEVIPVGRQWNLQLKANDEDNSYKKSETDNTRKADSLDERT</sequence>
<keyword evidence="4" id="KW-1185">Reference proteome</keyword>
<organism evidence="3 4">
    <name type="scientific">Malus baccata</name>
    <name type="common">Siberian crab apple</name>
    <name type="synonym">Pyrus baccata</name>
    <dbReference type="NCBI Taxonomy" id="106549"/>
    <lineage>
        <taxon>Eukaryota</taxon>
        <taxon>Viridiplantae</taxon>
        <taxon>Streptophyta</taxon>
        <taxon>Embryophyta</taxon>
        <taxon>Tracheophyta</taxon>
        <taxon>Spermatophyta</taxon>
        <taxon>Magnoliopsida</taxon>
        <taxon>eudicotyledons</taxon>
        <taxon>Gunneridae</taxon>
        <taxon>Pentapetalae</taxon>
        <taxon>rosids</taxon>
        <taxon>fabids</taxon>
        <taxon>Rosales</taxon>
        <taxon>Rosaceae</taxon>
        <taxon>Amygdaloideae</taxon>
        <taxon>Maleae</taxon>
        <taxon>Malus</taxon>
    </lineage>
</organism>
<dbReference type="AlphaFoldDB" id="A0A540LVF5"/>
<proteinExistence type="predicted"/>
<evidence type="ECO:0000256" key="2">
    <source>
        <dbReference type="SAM" id="SignalP"/>
    </source>
</evidence>
<dbReference type="EMBL" id="VIEB01000450">
    <property type="protein sequence ID" value="TQD90480.1"/>
    <property type="molecule type" value="Genomic_DNA"/>
</dbReference>
<comment type="caution">
    <text evidence="3">The sequence shown here is derived from an EMBL/GenBank/DDBJ whole genome shotgun (WGS) entry which is preliminary data.</text>
</comment>
<reference evidence="3 4" key="1">
    <citation type="journal article" date="2019" name="G3 (Bethesda)">
        <title>Sequencing of a Wild Apple (Malus baccata) Genome Unravels the Differences Between Cultivated and Wild Apple Species Regarding Disease Resistance and Cold Tolerance.</title>
        <authorList>
            <person name="Chen X."/>
        </authorList>
    </citation>
    <scope>NUCLEOTIDE SEQUENCE [LARGE SCALE GENOMIC DNA]</scope>
    <source>
        <strain evidence="4">cv. Shandingzi</strain>
        <tissue evidence="3">Leaves</tissue>
    </source>
</reference>
<dbReference type="STRING" id="106549.A0A540LVF5"/>
<feature type="signal peptide" evidence="2">
    <location>
        <begin position="1"/>
        <end position="26"/>
    </location>
</feature>
<protein>
    <submittedName>
        <fullName evidence="3">Uncharacterized protein</fullName>
    </submittedName>
</protein>
<evidence type="ECO:0000313" key="3">
    <source>
        <dbReference type="EMBL" id="TQD90480.1"/>
    </source>
</evidence>
<keyword evidence="2" id="KW-0732">Signal</keyword>
<feature type="region of interest" description="Disordered" evidence="1">
    <location>
        <begin position="59"/>
        <end position="83"/>
    </location>
</feature>
<dbReference type="Proteomes" id="UP000315295">
    <property type="component" value="Unassembled WGS sequence"/>
</dbReference>
<gene>
    <name evidence="3" type="ORF">C1H46_023918</name>
</gene>
<name>A0A540LVF5_MALBA</name>
<evidence type="ECO:0000256" key="1">
    <source>
        <dbReference type="SAM" id="MobiDB-lite"/>
    </source>
</evidence>
<feature type="chain" id="PRO_5021876013" evidence="2">
    <location>
        <begin position="27"/>
        <end position="83"/>
    </location>
</feature>